<organism evidence="1 2">
    <name type="scientific">Liquidambar formosana</name>
    <name type="common">Formosan gum</name>
    <dbReference type="NCBI Taxonomy" id="63359"/>
    <lineage>
        <taxon>Eukaryota</taxon>
        <taxon>Viridiplantae</taxon>
        <taxon>Streptophyta</taxon>
        <taxon>Embryophyta</taxon>
        <taxon>Tracheophyta</taxon>
        <taxon>Spermatophyta</taxon>
        <taxon>Magnoliopsida</taxon>
        <taxon>eudicotyledons</taxon>
        <taxon>Gunneridae</taxon>
        <taxon>Pentapetalae</taxon>
        <taxon>Saxifragales</taxon>
        <taxon>Altingiaceae</taxon>
        <taxon>Liquidambar</taxon>
    </lineage>
</organism>
<comment type="caution">
    <text evidence="1">The sequence shown here is derived from an EMBL/GenBank/DDBJ whole genome shotgun (WGS) entry which is preliminary data.</text>
</comment>
<keyword evidence="2" id="KW-1185">Reference proteome</keyword>
<dbReference type="Proteomes" id="UP001415857">
    <property type="component" value="Unassembled WGS sequence"/>
</dbReference>
<dbReference type="EMBL" id="JBBPBK010000007">
    <property type="protein sequence ID" value="KAK9280907.1"/>
    <property type="molecule type" value="Genomic_DNA"/>
</dbReference>
<dbReference type="AlphaFoldDB" id="A0AAP0RQU5"/>
<gene>
    <name evidence="1" type="ORF">L1049_003798</name>
</gene>
<accession>A0AAP0RQU5</accession>
<evidence type="ECO:0000313" key="2">
    <source>
        <dbReference type="Proteomes" id="UP001415857"/>
    </source>
</evidence>
<proteinExistence type="predicted"/>
<sequence>MAARLALHRGPIHRRTCKISRTAPTMNLPFCFNSYNAVEAFSAEQNLEVMAVMVGERGFMKPLLAANSLRSEPSPWPLILNRGPNQIGKKKKEVIVEPDLKPDAMVDGLGRDI</sequence>
<reference evidence="1 2" key="1">
    <citation type="journal article" date="2024" name="Plant J.">
        <title>Genome sequences and population genomics reveal climatic adaptation and genomic divergence between two closely related sweetgum species.</title>
        <authorList>
            <person name="Xu W.Q."/>
            <person name="Ren C.Q."/>
            <person name="Zhang X.Y."/>
            <person name="Comes H.P."/>
            <person name="Liu X.H."/>
            <person name="Li Y.G."/>
            <person name="Kettle C.J."/>
            <person name="Jalonen R."/>
            <person name="Gaisberger H."/>
            <person name="Ma Y.Z."/>
            <person name="Qiu Y.X."/>
        </authorList>
    </citation>
    <scope>NUCLEOTIDE SEQUENCE [LARGE SCALE GENOMIC DNA]</scope>
    <source>
        <strain evidence="1">Hangzhou</strain>
    </source>
</reference>
<evidence type="ECO:0000313" key="1">
    <source>
        <dbReference type="EMBL" id="KAK9280907.1"/>
    </source>
</evidence>
<protein>
    <submittedName>
        <fullName evidence="1">Uncharacterized protein</fullName>
    </submittedName>
</protein>
<name>A0AAP0RQU5_LIQFO</name>